<evidence type="ECO:0000256" key="4">
    <source>
        <dbReference type="ARBA" id="ARBA00022842"/>
    </source>
</evidence>
<comment type="caution">
    <text evidence="14">The sequence shown here is derived from an EMBL/GenBank/DDBJ whole genome shotgun (WGS) entry which is preliminary data.</text>
</comment>
<keyword evidence="4 12" id="KW-0460">Magnesium</keyword>
<accession>A0A1E3RI07</accession>
<feature type="binding site" evidence="13">
    <location>
        <position position="652"/>
    </location>
    <ligand>
        <name>NADP(+)</name>
        <dbReference type="ChEBI" id="CHEBI:58349"/>
    </ligand>
</feature>
<sequence length="751" mass="83171">MTAEQPTIIYTLTDEAPLLATYAFLPIIRTFTEPAGINVETSDISVAARILAEFSDRLTEEQRVPDNLARLGELTQDPDTNIIKLPNISASVPQLLAAIKELRGKGYDLPDYPGEPKNDEEKTIKERYGKILGSAVNPVLREGNSDRRAPKAVKEFARKHPHSMGEWSQASRTHVATMKGGDFYHGEKSLTLDKNRSVRMELKTKSGETVVLKPEVKLDEGDIIDSMFMSKKALIAFYEEQIEDAYKTGVMFSLHVKATMMKVSHPIVFGHAVKVFYKEAFAKHQKVLEELGVNVNNGMSDLYDKIQTLPASQREEIIQDIHAVHEHRPELAMVDSARGITNFHSPSDVIVDASMPAMIRLGGKMYGADGRTKDTKAVNPESTFSRIYQEMINFCKTHGQFDPTTMGTVPNVGLMAQKAEEYGSHDKTFEIPEDGVADIVDNETGEVLLTQNVEEGDIWRMPIVKDAAIRDWVKLAVDRGRASGMTVLFWLDTERPHEVELRKKVKAYLADHDTEGLHIQVMPQVWAMRYTLERLIRGQDTIAATGNILRDYLTDLFPILELGTSAKMLSIVPLMAGGGMYETGAGGSAPKHVHQLVEENHLRWDSLGEFLALGACFEDIGRKTGNKRAELLGTTLDSAIGKLLDNNKSPSRKTGELDNRGSQFYLAMYWAQELAGQSEDSELAGHFAELAKALGDNEDAIVNELAEVQGDSVDIGGYYYPDAEKTTAVMRPSKTLNSVLEGATEAPVTQG</sequence>
<dbReference type="OrthoDB" id="9807643at2"/>
<evidence type="ECO:0000256" key="9">
    <source>
        <dbReference type="PIRNR" id="PIRNR009407"/>
    </source>
</evidence>
<keyword evidence="2 9" id="KW-0816">Tricarboxylic acid cycle</keyword>
<gene>
    <name evidence="14" type="ORF">BHQ18_15960</name>
</gene>
<feature type="binding site" evidence="13">
    <location>
        <begin position="603"/>
        <end position="605"/>
    </location>
    <ligand>
        <name>NADP(+)</name>
        <dbReference type="ChEBI" id="CHEBI:58349"/>
    </ligand>
</feature>
<feature type="binding site" evidence="12">
    <location>
        <position position="352"/>
    </location>
    <ligand>
        <name>Mg(2+)</name>
        <dbReference type="ChEBI" id="CHEBI:18420"/>
    </ligand>
</feature>
<feature type="binding site" evidence="13">
    <location>
        <begin position="587"/>
        <end position="588"/>
    </location>
    <ligand>
        <name>NADP(+)</name>
        <dbReference type="ChEBI" id="CHEBI:58349"/>
    </ligand>
</feature>
<dbReference type="EMBL" id="MIHA01000011">
    <property type="protein sequence ID" value="ODQ89092.1"/>
    <property type="molecule type" value="Genomic_DNA"/>
</dbReference>
<comment type="cofactor">
    <cofactor evidence="12">
        <name>Mg(2+)</name>
        <dbReference type="ChEBI" id="CHEBI:18420"/>
    </cofactor>
    <cofactor evidence="12">
        <name>Mn(2+)</name>
        <dbReference type="ChEBI" id="CHEBI:29035"/>
    </cofactor>
    <text evidence="12">Binds 1 Mg(2+) or Mn(2+) ion per subunit.</text>
</comment>
<feature type="binding site" evidence="13">
    <location>
        <position position="592"/>
    </location>
    <ligand>
        <name>NADP(+)</name>
        <dbReference type="ChEBI" id="CHEBI:58349"/>
    </ligand>
</feature>
<evidence type="ECO:0000256" key="7">
    <source>
        <dbReference type="ARBA" id="ARBA00023554"/>
    </source>
</evidence>
<feature type="binding site" evidence="12">
    <location>
        <position position="555"/>
    </location>
    <ligand>
        <name>Mg(2+)</name>
        <dbReference type="ChEBI" id="CHEBI:18420"/>
    </ligand>
</feature>
<evidence type="ECO:0000256" key="1">
    <source>
        <dbReference type="ARBA" id="ARBA00022435"/>
    </source>
</evidence>
<organism evidence="14 15">
    <name type="scientific">Mycolicibacterium flavescens</name>
    <name type="common">Mycobacterium flavescens</name>
    <dbReference type="NCBI Taxonomy" id="1776"/>
    <lineage>
        <taxon>Bacteria</taxon>
        <taxon>Bacillati</taxon>
        <taxon>Actinomycetota</taxon>
        <taxon>Actinomycetes</taxon>
        <taxon>Mycobacteriales</taxon>
        <taxon>Mycobacteriaceae</taxon>
        <taxon>Mycolicibacterium</taxon>
    </lineage>
</organism>
<dbReference type="InterPro" id="IPR004436">
    <property type="entry name" value="Isocitrate_DH_NADP_mono"/>
</dbReference>
<feature type="binding site" evidence="12">
    <location>
        <position position="551"/>
    </location>
    <ligand>
        <name>Mg(2+)</name>
        <dbReference type="ChEBI" id="CHEBI:18420"/>
    </ligand>
</feature>
<feature type="site" description="Critical for catalysis" evidence="10">
    <location>
        <position position="422"/>
    </location>
</feature>
<keyword evidence="6 9" id="KW-0560">Oxidoreductase</keyword>
<proteinExistence type="inferred from homology"/>
<dbReference type="GO" id="GO:0004450">
    <property type="term" value="F:isocitrate dehydrogenase (NADP+) activity"/>
    <property type="evidence" value="ECO:0007669"/>
    <property type="project" value="UniProtKB-EC"/>
</dbReference>
<keyword evidence="15" id="KW-1185">Reference proteome</keyword>
<dbReference type="NCBIfam" id="TIGR00178">
    <property type="entry name" value="monomer_idh"/>
    <property type="match status" value="1"/>
</dbReference>
<dbReference type="SUPFAM" id="SSF53659">
    <property type="entry name" value="Isocitrate/Isopropylmalate dehydrogenase-like"/>
    <property type="match status" value="1"/>
</dbReference>
<dbReference type="STRING" id="1776.BHQ18_15960"/>
<dbReference type="PANTHER" id="PTHR36999:SF1">
    <property type="entry name" value="ISOCITRATE DEHYDROGENASE (NADP(+))"/>
    <property type="match status" value="1"/>
</dbReference>
<feature type="binding site" evidence="13">
    <location>
        <begin position="84"/>
        <end position="89"/>
    </location>
    <ligand>
        <name>NADP(+)</name>
        <dbReference type="ChEBI" id="CHEBI:58349"/>
    </ligand>
</feature>
<keyword evidence="1 9" id="KW-0329">Glyoxylate bypass</keyword>
<evidence type="ECO:0000256" key="6">
    <source>
        <dbReference type="ARBA" id="ARBA00023002"/>
    </source>
</evidence>
<dbReference type="RefSeq" id="WP_069414609.1">
    <property type="nucleotide sequence ID" value="NZ_JACKUL010000015.1"/>
</dbReference>
<evidence type="ECO:0000256" key="5">
    <source>
        <dbReference type="ARBA" id="ARBA00022857"/>
    </source>
</evidence>
<feature type="binding site" evidence="11">
    <location>
        <position position="147"/>
    </location>
    <ligand>
        <name>D-threo-isocitrate</name>
        <dbReference type="ChEBI" id="CHEBI:15562"/>
    </ligand>
</feature>
<feature type="binding site" evidence="13">
    <location>
        <position position="137"/>
    </location>
    <ligand>
        <name>NADP(+)</name>
        <dbReference type="ChEBI" id="CHEBI:58349"/>
    </ligand>
</feature>
<evidence type="ECO:0000256" key="13">
    <source>
        <dbReference type="PIRSR" id="PIRSR009407-4"/>
    </source>
</evidence>
<dbReference type="PIRSF" id="PIRSF009407">
    <property type="entry name" value="IDH_monmr"/>
    <property type="match status" value="1"/>
</dbReference>
<evidence type="ECO:0000256" key="8">
    <source>
        <dbReference type="ARBA" id="ARBA00046318"/>
    </source>
</evidence>
<comment type="similarity">
    <text evidence="8 9">Belongs to the monomeric-type IDH family.</text>
</comment>
<feature type="binding site" evidence="11">
    <location>
        <position position="550"/>
    </location>
    <ligand>
        <name>D-threo-isocitrate</name>
        <dbReference type="ChEBI" id="CHEBI:15562"/>
    </ligand>
</feature>
<keyword evidence="5 9" id="KW-0521">NADP</keyword>
<comment type="catalytic activity">
    <reaction evidence="7 9">
        <text>D-threo-isocitrate + NADP(+) = 2-oxoglutarate + CO2 + NADPH</text>
        <dbReference type="Rhea" id="RHEA:19629"/>
        <dbReference type="ChEBI" id="CHEBI:15562"/>
        <dbReference type="ChEBI" id="CHEBI:16526"/>
        <dbReference type="ChEBI" id="CHEBI:16810"/>
        <dbReference type="ChEBI" id="CHEBI:57783"/>
        <dbReference type="ChEBI" id="CHEBI:58349"/>
        <dbReference type="EC" id="1.1.1.42"/>
    </reaction>
</comment>
<protein>
    <recommendedName>
        <fullName evidence="9">Isocitrate dehydrogenase [NADP]</fullName>
        <ecNumber evidence="9">1.1.1.42</ecNumber>
    </recommendedName>
    <alternativeName>
        <fullName evidence="9">Oxalosuccinate decarboxylase</fullName>
    </alternativeName>
</protein>
<feature type="site" description="Critical for catalysis" evidence="10">
    <location>
        <position position="257"/>
    </location>
</feature>
<dbReference type="AlphaFoldDB" id="A0A1E3RI07"/>
<dbReference type="GO" id="GO:0046872">
    <property type="term" value="F:metal ion binding"/>
    <property type="evidence" value="ECO:0007669"/>
    <property type="project" value="UniProtKB-KW"/>
</dbReference>
<dbReference type="GO" id="GO:0006099">
    <property type="term" value="P:tricarboxylic acid cycle"/>
    <property type="evidence" value="ECO:0007669"/>
    <property type="project" value="UniProtKB-KW"/>
</dbReference>
<evidence type="ECO:0000313" key="15">
    <source>
        <dbReference type="Proteomes" id="UP000094053"/>
    </source>
</evidence>
<dbReference type="EC" id="1.1.1.42" evidence="9"/>
<dbReference type="Proteomes" id="UP000094053">
    <property type="component" value="Unassembled WGS sequence"/>
</dbReference>
<evidence type="ECO:0000256" key="11">
    <source>
        <dbReference type="PIRSR" id="PIRSR009407-2"/>
    </source>
</evidence>
<feature type="binding site" evidence="11">
    <location>
        <begin position="134"/>
        <end position="141"/>
    </location>
    <ligand>
        <name>substrate</name>
    </ligand>
</feature>
<dbReference type="GO" id="GO:0006097">
    <property type="term" value="P:glyoxylate cycle"/>
    <property type="evidence" value="ECO:0007669"/>
    <property type="project" value="UniProtKB-KW"/>
</dbReference>
<evidence type="ECO:0000313" key="14">
    <source>
        <dbReference type="EMBL" id="ODQ89092.1"/>
    </source>
</evidence>
<evidence type="ECO:0000256" key="10">
    <source>
        <dbReference type="PIRSR" id="PIRSR009407-1"/>
    </source>
</evidence>
<dbReference type="Pfam" id="PF03971">
    <property type="entry name" value="IDH"/>
    <property type="match status" value="1"/>
</dbReference>
<dbReference type="PANTHER" id="PTHR36999">
    <property type="entry name" value="ISOCITRATE DEHYDROGENASE [NADP]"/>
    <property type="match status" value="1"/>
</dbReference>
<evidence type="ECO:0000256" key="2">
    <source>
        <dbReference type="ARBA" id="ARBA00022532"/>
    </source>
</evidence>
<keyword evidence="3 12" id="KW-0479">Metal-binding</keyword>
<evidence type="ECO:0000256" key="3">
    <source>
        <dbReference type="ARBA" id="ARBA00022723"/>
    </source>
</evidence>
<name>A0A1E3RI07_MYCFV</name>
<reference evidence="15" key="1">
    <citation type="submission" date="2016-09" db="EMBL/GenBank/DDBJ databases">
        <authorList>
            <person name="Greninger A.L."/>
            <person name="Jerome K.R."/>
            <person name="Mcnair B."/>
            <person name="Wallis C."/>
            <person name="Fang F."/>
        </authorList>
    </citation>
    <scope>NUCLEOTIDE SEQUENCE [LARGE SCALE GENOMIC DNA]</scope>
    <source>
        <strain evidence="15">M6</strain>
    </source>
</reference>
<evidence type="ECO:0000256" key="12">
    <source>
        <dbReference type="PIRSR" id="PIRSR009407-3"/>
    </source>
</evidence>